<feature type="compositionally biased region" description="Basic and acidic residues" evidence="1">
    <location>
        <begin position="515"/>
        <end position="529"/>
    </location>
</feature>
<protein>
    <submittedName>
        <fullName evidence="2">Uncharacterized protein</fullName>
    </submittedName>
</protein>
<dbReference type="EMBL" id="QCYY01002713">
    <property type="protein sequence ID" value="ROT68149.1"/>
    <property type="molecule type" value="Genomic_DNA"/>
</dbReference>
<comment type="caution">
    <text evidence="2">The sequence shown here is derived from an EMBL/GenBank/DDBJ whole genome shotgun (WGS) entry which is preliminary data.</text>
</comment>
<feature type="region of interest" description="Disordered" evidence="1">
    <location>
        <begin position="128"/>
        <end position="529"/>
    </location>
</feature>
<organism evidence="2 3">
    <name type="scientific">Penaeus vannamei</name>
    <name type="common">Whiteleg shrimp</name>
    <name type="synonym">Litopenaeus vannamei</name>
    <dbReference type="NCBI Taxonomy" id="6689"/>
    <lineage>
        <taxon>Eukaryota</taxon>
        <taxon>Metazoa</taxon>
        <taxon>Ecdysozoa</taxon>
        <taxon>Arthropoda</taxon>
        <taxon>Crustacea</taxon>
        <taxon>Multicrustacea</taxon>
        <taxon>Malacostraca</taxon>
        <taxon>Eumalacostraca</taxon>
        <taxon>Eucarida</taxon>
        <taxon>Decapoda</taxon>
        <taxon>Dendrobranchiata</taxon>
        <taxon>Penaeoidea</taxon>
        <taxon>Penaeidae</taxon>
        <taxon>Penaeus</taxon>
    </lineage>
</organism>
<name>A0A3R7M663_PENVA</name>
<feature type="compositionally biased region" description="Basic and acidic residues" evidence="1">
    <location>
        <begin position="486"/>
        <end position="504"/>
    </location>
</feature>
<dbReference type="Proteomes" id="UP000283509">
    <property type="component" value="Unassembled WGS sequence"/>
</dbReference>
<feature type="compositionally biased region" description="Basic and acidic residues" evidence="1">
    <location>
        <begin position="248"/>
        <end position="296"/>
    </location>
</feature>
<reference evidence="2 3" key="1">
    <citation type="submission" date="2018-04" db="EMBL/GenBank/DDBJ databases">
        <authorList>
            <person name="Zhang X."/>
            <person name="Yuan J."/>
            <person name="Li F."/>
            <person name="Xiang J."/>
        </authorList>
    </citation>
    <scope>NUCLEOTIDE SEQUENCE [LARGE SCALE GENOMIC DNA]</scope>
    <source>
        <tissue evidence="2">Muscle</tissue>
    </source>
</reference>
<feature type="compositionally biased region" description="Low complexity" evidence="1">
    <location>
        <begin position="368"/>
        <end position="379"/>
    </location>
</feature>
<evidence type="ECO:0000256" key="1">
    <source>
        <dbReference type="SAM" id="MobiDB-lite"/>
    </source>
</evidence>
<reference evidence="2 3" key="2">
    <citation type="submission" date="2019-01" db="EMBL/GenBank/DDBJ databases">
        <title>The decoding of complex shrimp genome reveals the adaptation for benthos swimmer, frequently molting mechanism and breeding impact on genome.</title>
        <authorList>
            <person name="Sun Y."/>
            <person name="Gao Y."/>
            <person name="Yu Y."/>
        </authorList>
    </citation>
    <scope>NUCLEOTIDE SEQUENCE [LARGE SCALE GENOMIC DNA]</scope>
    <source>
        <tissue evidence="2">Muscle</tissue>
    </source>
</reference>
<feature type="compositionally biased region" description="Basic and acidic residues" evidence="1">
    <location>
        <begin position="323"/>
        <end position="363"/>
    </location>
</feature>
<evidence type="ECO:0000313" key="2">
    <source>
        <dbReference type="EMBL" id="ROT68149.1"/>
    </source>
</evidence>
<feature type="compositionally biased region" description="Acidic residues" evidence="1">
    <location>
        <begin position="139"/>
        <end position="153"/>
    </location>
</feature>
<proteinExistence type="predicted"/>
<accession>A0A3R7M663</accession>
<feature type="compositionally biased region" description="Basic and acidic residues" evidence="1">
    <location>
        <begin position="303"/>
        <end position="316"/>
    </location>
</feature>
<dbReference type="OrthoDB" id="9938256at2759"/>
<sequence>MVDTVSAEERRKELLEESRKYTYPEDTASIKLRYKDTALVLFKEGHDDPKSFLTFGTRRSSTVSQYGNTPLIVRRSQSSNGELSKVAEQWPSLSCRTSVSNYTLVEAGERDDDDSETEDELDVAVKSFSGELQELKETEESEGSVADDNEDATSESGKQSVVIRGTKGSETGLEVTGKQQQVSAAEEKGTLLQAGEYETRKSFIHYDLPIQRPKSVDKEKNEKISGESLDEEKSVKEHQEEMCEVQSFDDKQGDSIKEATKDTGGEIKLSEEDKTESADEKQVDDGSECPSRKAEESEGPSPKAEESERPSPKTEESEGPSPKAEESPDVLDAKAKDKESTKIIVEHAIVESHKESVLNKDEPLVDASPGRRSIGSSSPCQEKISERVSTPSVPIQVTAGKEEEDQTKKDSANDLNKSFDREESTKFLDLPVRSPTPPKKSPRRSPRSPKSKEAGKGRHSSLILPLESEPQAVAPKGTRSASPTTKTKEHGRVFTFSLKREKSKSASSLHSRRGKDKERSSVQEGKEVGMKHQVLLHSESDDMQLEALGKRVGVRSMVIDGTIKRNFIVIHPSDESDTIGLAPRAVISNGDGYKGRVDRHSKGYSLLPYNTGTSTKKVTVKKDEKH</sequence>
<evidence type="ECO:0000313" key="3">
    <source>
        <dbReference type="Proteomes" id="UP000283509"/>
    </source>
</evidence>
<feature type="compositionally biased region" description="Basic and acidic residues" evidence="1">
    <location>
        <begin position="406"/>
        <end position="426"/>
    </location>
</feature>
<keyword evidence="3" id="KW-1185">Reference proteome</keyword>
<dbReference type="AlphaFoldDB" id="A0A3R7M663"/>
<gene>
    <name evidence="2" type="ORF">C7M84_013730</name>
</gene>
<feature type="compositionally biased region" description="Basic residues" evidence="1">
    <location>
        <begin position="440"/>
        <end position="449"/>
    </location>
</feature>
<feature type="compositionally biased region" description="Basic and acidic residues" evidence="1">
    <location>
        <begin position="214"/>
        <end position="241"/>
    </location>
</feature>